<dbReference type="Gene3D" id="3.40.50.150">
    <property type="entry name" value="Vaccinia Virus protein VP39"/>
    <property type="match status" value="1"/>
</dbReference>
<evidence type="ECO:0000313" key="2">
    <source>
        <dbReference type="EMBL" id="KAG0020370.1"/>
    </source>
</evidence>
<feature type="region of interest" description="Disordered" evidence="1">
    <location>
        <begin position="1"/>
        <end position="115"/>
    </location>
</feature>
<feature type="compositionally biased region" description="Basic and acidic residues" evidence="1">
    <location>
        <begin position="91"/>
        <end position="115"/>
    </location>
</feature>
<gene>
    <name evidence="2" type="ORF">BGZ80_004339</name>
</gene>
<protein>
    <recommendedName>
        <fullName evidence="4">Methyltransferase domain-containing protein</fullName>
    </recommendedName>
</protein>
<comment type="caution">
    <text evidence="2">The sequence shown here is derived from an EMBL/GenBank/DDBJ whole genome shotgun (WGS) entry which is preliminary data.</text>
</comment>
<feature type="compositionally biased region" description="Polar residues" evidence="1">
    <location>
        <begin position="563"/>
        <end position="595"/>
    </location>
</feature>
<dbReference type="SUPFAM" id="SSF53335">
    <property type="entry name" value="S-adenosyl-L-methionine-dependent methyltransferases"/>
    <property type="match status" value="1"/>
</dbReference>
<reference evidence="2" key="1">
    <citation type="journal article" date="2020" name="Fungal Divers.">
        <title>Resolving the Mortierellaceae phylogeny through synthesis of multi-gene phylogenetics and phylogenomics.</title>
        <authorList>
            <person name="Vandepol N."/>
            <person name="Liber J."/>
            <person name="Desiro A."/>
            <person name="Na H."/>
            <person name="Kennedy M."/>
            <person name="Barry K."/>
            <person name="Grigoriev I.V."/>
            <person name="Miller A.N."/>
            <person name="O'Donnell K."/>
            <person name="Stajich J.E."/>
            <person name="Bonito G."/>
        </authorList>
    </citation>
    <scope>NUCLEOTIDE SEQUENCE</scope>
    <source>
        <strain evidence="2">NRRL 2769</strain>
    </source>
</reference>
<feature type="region of interest" description="Disordered" evidence="1">
    <location>
        <begin position="182"/>
        <end position="201"/>
    </location>
</feature>
<dbReference type="PANTHER" id="PTHR43591">
    <property type="entry name" value="METHYLTRANSFERASE"/>
    <property type="match status" value="1"/>
</dbReference>
<feature type="compositionally biased region" description="Polar residues" evidence="1">
    <location>
        <begin position="44"/>
        <end position="72"/>
    </location>
</feature>
<feature type="compositionally biased region" description="Polar residues" evidence="1">
    <location>
        <begin position="129"/>
        <end position="147"/>
    </location>
</feature>
<feature type="compositionally biased region" description="Low complexity" evidence="1">
    <location>
        <begin position="14"/>
        <end position="26"/>
    </location>
</feature>
<dbReference type="OrthoDB" id="2013972at2759"/>
<sequence>MGVRSSKTSKAHSRSTTDSNSSYSNDQKQYQSQPFNEHKDPAGSSDTNSTSSRQDSSQLTGEASSVVHATSPLSSKTNLSSFLSSFRHKSRDKDSTDSNDNVHDSEKKDEGDPRLIDLREQIEQKKVNKMNQKTQKQQGQPTIPDNLSSVSSSFISAPHSLDNSLRLISSKASSVNAAYVSSKNTHSTTPPNAFPSQQSRTSKLDFIRSKASFAWLEKKLFTSSNSNDKALSNNSADSQQGQLLDKMELEAANGYFDRITDQHFLMKDVMGGNYHIPMDLTFKRVLENGCGAGDWTLDMASEMPETDFVGCPQITYTTSPTETSTPTPRPRGLLGADLSQQGSTQTAAASTTSAKLLSPLIRPSIRPRNCNFNTEVPINRLPYSDEQFDFVYQRRQGIVLMSTEWQRTILELFRVTKSGGWIEILEPDQFLRGGGELCQLAGEYCVALFESMGRNPNVVYEMQQLLEGAGFVNVTAKVWSIPVGWGGPTGEAMLANQRQFVNELEPIYVRQGHGESQEFREITKGIFEEAVEKKAYINYHVFVAQKPASASERQAHQQRPEESPSSLPQQQDPLTQPEQPLSPTLSDNSLTISES</sequence>
<feature type="region of interest" description="Disordered" evidence="1">
    <location>
        <begin position="548"/>
        <end position="595"/>
    </location>
</feature>
<feature type="compositionally biased region" description="Basic and acidic residues" evidence="1">
    <location>
        <begin position="553"/>
        <end position="562"/>
    </location>
</feature>
<evidence type="ECO:0008006" key="4">
    <source>
        <dbReference type="Google" id="ProtNLM"/>
    </source>
</evidence>
<accession>A0A9P6T342</accession>
<name>A0A9P6T342_9FUNG</name>
<evidence type="ECO:0000313" key="3">
    <source>
        <dbReference type="Proteomes" id="UP000703661"/>
    </source>
</evidence>
<proteinExistence type="predicted"/>
<dbReference type="AlphaFoldDB" id="A0A9P6T342"/>
<dbReference type="Proteomes" id="UP000703661">
    <property type="component" value="Unassembled WGS sequence"/>
</dbReference>
<dbReference type="GO" id="GO:0008168">
    <property type="term" value="F:methyltransferase activity"/>
    <property type="evidence" value="ECO:0007669"/>
    <property type="project" value="TreeGrafter"/>
</dbReference>
<evidence type="ECO:0000256" key="1">
    <source>
        <dbReference type="SAM" id="MobiDB-lite"/>
    </source>
</evidence>
<dbReference type="InterPro" id="IPR029063">
    <property type="entry name" value="SAM-dependent_MTases_sf"/>
</dbReference>
<feature type="region of interest" description="Disordered" evidence="1">
    <location>
        <begin position="127"/>
        <end position="147"/>
    </location>
</feature>
<keyword evidence="3" id="KW-1185">Reference proteome</keyword>
<organism evidence="2 3">
    <name type="scientific">Entomortierella chlamydospora</name>
    <dbReference type="NCBI Taxonomy" id="101097"/>
    <lineage>
        <taxon>Eukaryota</taxon>
        <taxon>Fungi</taxon>
        <taxon>Fungi incertae sedis</taxon>
        <taxon>Mucoromycota</taxon>
        <taxon>Mortierellomycotina</taxon>
        <taxon>Mortierellomycetes</taxon>
        <taxon>Mortierellales</taxon>
        <taxon>Mortierellaceae</taxon>
        <taxon>Entomortierella</taxon>
    </lineage>
</organism>
<dbReference type="EMBL" id="JAAAID010000222">
    <property type="protein sequence ID" value="KAG0020370.1"/>
    <property type="molecule type" value="Genomic_DNA"/>
</dbReference>
<feature type="compositionally biased region" description="Low complexity" evidence="1">
    <location>
        <begin position="73"/>
        <end position="85"/>
    </location>
</feature>
<dbReference type="PANTHER" id="PTHR43591:SF24">
    <property type="entry name" value="2-METHOXY-6-POLYPRENYL-1,4-BENZOQUINOL METHYLASE, MITOCHONDRIAL"/>
    <property type="match status" value="1"/>
</dbReference>